<organism evidence="1 2">
    <name type="scientific">Marinobacter salarius</name>
    <dbReference type="NCBI Taxonomy" id="1420917"/>
    <lineage>
        <taxon>Bacteria</taxon>
        <taxon>Pseudomonadati</taxon>
        <taxon>Pseudomonadota</taxon>
        <taxon>Gammaproteobacteria</taxon>
        <taxon>Pseudomonadales</taxon>
        <taxon>Marinobacteraceae</taxon>
        <taxon>Marinobacter</taxon>
    </lineage>
</organism>
<gene>
    <name evidence="1" type="ORF">MARSALSMR5_02634</name>
</gene>
<protein>
    <recommendedName>
        <fullName evidence="3">DUF3080 domain-containing protein</fullName>
    </recommendedName>
</protein>
<dbReference type="InterPro" id="IPR021431">
    <property type="entry name" value="DUF3080"/>
</dbReference>
<evidence type="ECO:0000313" key="2">
    <source>
        <dbReference type="Proteomes" id="UP000193100"/>
    </source>
</evidence>
<evidence type="ECO:0000313" key="1">
    <source>
        <dbReference type="EMBL" id="ARM84692.1"/>
    </source>
</evidence>
<name>A0A1W6KBK9_9GAMM</name>
<dbReference type="Pfam" id="PF11279">
    <property type="entry name" value="DUF3080"/>
    <property type="match status" value="1"/>
</dbReference>
<accession>A0A1W6KBK9</accession>
<dbReference type="EMBL" id="CP020931">
    <property type="protein sequence ID" value="ARM84692.1"/>
    <property type="molecule type" value="Genomic_DNA"/>
</dbReference>
<dbReference type="AlphaFoldDB" id="A0A1W6KBK9"/>
<reference evidence="1 2" key="1">
    <citation type="submission" date="2017-04" db="EMBL/GenBank/DDBJ databases">
        <title>Genome Sequence of Marinobacter salarius strain SMR5 Isolated from a culture of the Diatom Skeletonema marinoi.</title>
        <authorList>
            <person name="Topel M."/>
            <person name="Pinder M.I.M."/>
            <person name="Johansson O.N."/>
            <person name="Kourtchenko O."/>
            <person name="Godhe A."/>
            <person name="Clarke A.K."/>
        </authorList>
    </citation>
    <scope>NUCLEOTIDE SEQUENCE [LARGE SCALE GENOMIC DNA]</scope>
    <source>
        <strain evidence="1 2">SMR5</strain>
    </source>
</reference>
<proteinExistence type="predicted"/>
<dbReference type="STRING" id="1420917.AU15_16115"/>
<sequence>MVPDVRCLIMPLVCLYLAGCAPDSGVPDMMDGYVVSVADALELRPELSDIAPVPQIPRRRERVLDMPDLDMGMLDFLSLYGCELQYVVGERNSIMGRVMQPLNRLRYETRFIRAAETCISETDGEDIQEELEEAIAHKTESLPIAIWNATWGVEEIERLFTLSQGYYPGSGDDKVLAELSSGVKRVNQTVRGLLDGNTDEPLDYVGGVHQLWQAEHRAGQLLNSARLITARLEDATALLIRRVEGAPLCSGSEPEAPPDELVDIYTDGYGADIEDYLGRIEQAREALIKPLDTLAAQQSETMPSEFRDWYRLYLETGNTDSVWGQLARAITAHKERWQQLLTQCGAFPQ</sequence>
<dbReference type="Proteomes" id="UP000193100">
    <property type="component" value="Chromosome"/>
</dbReference>
<evidence type="ECO:0008006" key="3">
    <source>
        <dbReference type="Google" id="ProtNLM"/>
    </source>
</evidence>